<organism evidence="1 2">
    <name type="scientific">Steinernema carpocapsae</name>
    <name type="common">Entomopathogenic nematode</name>
    <dbReference type="NCBI Taxonomy" id="34508"/>
    <lineage>
        <taxon>Eukaryota</taxon>
        <taxon>Metazoa</taxon>
        <taxon>Ecdysozoa</taxon>
        <taxon>Nematoda</taxon>
        <taxon>Chromadorea</taxon>
        <taxon>Rhabditida</taxon>
        <taxon>Tylenchina</taxon>
        <taxon>Panagrolaimomorpha</taxon>
        <taxon>Strongyloidoidea</taxon>
        <taxon>Steinernematidae</taxon>
        <taxon>Steinernema</taxon>
    </lineage>
</organism>
<reference evidence="1 2" key="1">
    <citation type="journal article" date="2015" name="Genome Biol.">
        <title>Comparative genomics of Steinernema reveals deeply conserved gene regulatory networks.</title>
        <authorList>
            <person name="Dillman A.R."/>
            <person name="Macchietto M."/>
            <person name="Porter C.F."/>
            <person name="Rogers A."/>
            <person name="Williams B."/>
            <person name="Antoshechkin I."/>
            <person name="Lee M.M."/>
            <person name="Goodwin Z."/>
            <person name="Lu X."/>
            <person name="Lewis E.E."/>
            <person name="Goodrich-Blair H."/>
            <person name="Stock S.P."/>
            <person name="Adams B.J."/>
            <person name="Sternberg P.W."/>
            <person name="Mortazavi A."/>
        </authorList>
    </citation>
    <scope>NUCLEOTIDE SEQUENCE [LARGE SCALE GENOMIC DNA]</scope>
    <source>
        <strain evidence="1 2">ALL</strain>
    </source>
</reference>
<dbReference type="Proteomes" id="UP000298663">
    <property type="component" value="Unassembled WGS sequence"/>
</dbReference>
<evidence type="ECO:0000313" key="1">
    <source>
        <dbReference type="EMBL" id="TKR96090.1"/>
    </source>
</evidence>
<reference evidence="1 2" key="2">
    <citation type="journal article" date="2019" name="G3 (Bethesda)">
        <title>Hybrid Assembly of the Genome of the Entomopathogenic Nematode Steinernema carpocapsae Identifies the X-Chromosome.</title>
        <authorList>
            <person name="Serra L."/>
            <person name="Macchietto M."/>
            <person name="Macias-Munoz A."/>
            <person name="McGill C.J."/>
            <person name="Rodriguez I.M."/>
            <person name="Rodriguez B."/>
            <person name="Murad R."/>
            <person name="Mortazavi A."/>
        </authorList>
    </citation>
    <scope>NUCLEOTIDE SEQUENCE [LARGE SCALE GENOMIC DNA]</scope>
    <source>
        <strain evidence="1 2">ALL</strain>
    </source>
</reference>
<keyword evidence="2" id="KW-1185">Reference proteome</keyword>
<proteinExistence type="predicted"/>
<dbReference type="EMBL" id="AZBU02000002">
    <property type="protein sequence ID" value="TKR96090.1"/>
    <property type="molecule type" value="Genomic_DNA"/>
</dbReference>
<accession>A0A4U5PHS9</accession>
<comment type="caution">
    <text evidence="1">The sequence shown here is derived from an EMBL/GenBank/DDBJ whole genome shotgun (WGS) entry which is preliminary data.</text>
</comment>
<evidence type="ECO:0000313" key="2">
    <source>
        <dbReference type="Proteomes" id="UP000298663"/>
    </source>
</evidence>
<name>A0A4U5PHS9_STECR</name>
<dbReference type="AlphaFoldDB" id="A0A4U5PHS9"/>
<sequence length="70" mass="8072">MQPQRCREIRCSAPQKMVFVSGIHKTQKSVLAKLSRLLRDVAVFFDFRSIAIVLRGPENAKDEKGKRQKE</sequence>
<gene>
    <name evidence="1" type="ORF">L596_010159</name>
</gene>
<protein>
    <submittedName>
        <fullName evidence="1">Uncharacterized protein</fullName>
    </submittedName>
</protein>